<organism evidence="1 2">
    <name type="scientific">Amniculicola lignicola CBS 123094</name>
    <dbReference type="NCBI Taxonomy" id="1392246"/>
    <lineage>
        <taxon>Eukaryota</taxon>
        <taxon>Fungi</taxon>
        <taxon>Dikarya</taxon>
        <taxon>Ascomycota</taxon>
        <taxon>Pezizomycotina</taxon>
        <taxon>Dothideomycetes</taxon>
        <taxon>Pleosporomycetidae</taxon>
        <taxon>Pleosporales</taxon>
        <taxon>Amniculicolaceae</taxon>
        <taxon>Amniculicola</taxon>
    </lineage>
</organism>
<reference evidence="1" key="1">
    <citation type="journal article" date="2020" name="Stud. Mycol.">
        <title>101 Dothideomycetes genomes: a test case for predicting lifestyles and emergence of pathogens.</title>
        <authorList>
            <person name="Haridas S."/>
            <person name="Albert R."/>
            <person name="Binder M."/>
            <person name="Bloem J."/>
            <person name="Labutti K."/>
            <person name="Salamov A."/>
            <person name="Andreopoulos B."/>
            <person name="Baker S."/>
            <person name="Barry K."/>
            <person name="Bills G."/>
            <person name="Bluhm B."/>
            <person name="Cannon C."/>
            <person name="Castanera R."/>
            <person name="Culley D."/>
            <person name="Daum C."/>
            <person name="Ezra D."/>
            <person name="Gonzalez J."/>
            <person name="Henrissat B."/>
            <person name="Kuo A."/>
            <person name="Liang C."/>
            <person name="Lipzen A."/>
            <person name="Lutzoni F."/>
            <person name="Magnuson J."/>
            <person name="Mondo S."/>
            <person name="Nolan M."/>
            <person name="Ohm R."/>
            <person name="Pangilinan J."/>
            <person name="Park H.-J."/>
            <person name="Ramirez L."/>
            <person name="Alfaro M."/>
            <person name="Sun H."/>
            <person name="Tritt A."/>
            <person name="Yoshinaga Y."/>
            <person name="Zwiers L.-H."/>
            <person name="Turgeon B."/>
            <person name="Goodwin S."/>
            <person name="Spatafora J."/>
            <person name="Crous P."/>
            <person name="Grigoriev I."/>
        </authorList>
    </citation>
    <scope>NUCLEOTIDE SEQUENCE</scope>
    <source>
        <strain evidence="1">CBS 123094</strain>
    </source>
</reference>
<name>A0A6A5VTM3_9PLEO</name>
<keyword evidence="2" id="KW-1185">Reference proteome</keyword>
<gene>
    <name evidence="1" type="ORF">P154DRAFT_528194</name>
</gene>
<evidence type="ECO:0008006" key="3">
    <source>
        <dbReference type="Google" id="ProtNLM"/>
    </source>
</evidence>
<dbReference type="AlphaFoldDB" id="A0A6A5VTM3"/>
<protein>
    <recommendedName>
        <fullName evidence="3">SGNH hydrolase-type esterase domain-containing protein</fullName>
    </recommendedName>
</protein>
<evidence type="ECO:0000313" key="2">
    <source>
        <dbReference type="Proteomes" id="UP000799779"/>
    </source>
</evidence>
<accession>A0A6A5VTM3</accession>
<evidence type="ECO:0000313" key="1">
    <source>
        <dbReference type="EMBL" id="KAF1992853.1"/>
    </source>
</evidence>
<dbReference type="Proteomes" id="UP000799779">
    <property type="component" value="Unassembled WGS sequence"/>
</dbReference>
<dbReference type="SUPFAM" id="SSF52266">
    <property type="entry name" value="SGNH hydrolase"/>
    <property type="match status" value="1"/>
</dbReference>
<sequence length="208" mass="23652">MLGDRATAINTSVEESMLRERDWELLPHDAFIRDNIREEDILIVSIGANDVALRPLASTVWHMLRLAWLTQLSSLQNGSAWSLSYFQHLLGTKVQDYLTKLTSKTKPRAIIVCMIYFPLESGQTSWADLQLKLLGYNSNPAQLQTAIKKIYDIATRQIKIEGTRVLPCSLYEVLDGKHKDDYTARVEPNENGGRKMAKKFVEMLEGII</sequence>
<dbReference type="OrthoDB" id="2150942at2759"/>
<dbReference type="EMBL" id="ML977768">
    <property type="protein sequence ID" value="KAF1992853.1"/>
    <property type="molecule type" value="Genomic_DNA"/>
</dbReference>
<proteinExistence type="predicted"/>
<dbReference type="InterPro" id="IPR036514">
    <property type="entry name" value="SGNH_hydro_sf"/>
</dbReference>
<dbReference type="Gene3D" id="3.40.50.1110">
    <property type="entry name" value="SGNH hydrolase"/>
    <property type="match status" value="1"/>
</dbReference>